<evidence type="ECO:0000313" key="1">
    <source>
        <dbReference type="EMBL" id="RNF85275.1"/>
    </source>
</evidence>
<dbReference type="Proteomes" id="UP000267049">
    <property type="component" value="Unassembled WGS sequence"/>
</dbReference>
<dbReference type="OrthoDB" id="5523474at2"/>
<dbReference type="EMBL" id="RIBS01000002">
    <property type="protein sequence ID" value="RNF85275.1"/>
    <property type="molecule type" value="Genomic_DNA"/>
</dbReference>
<sequence length="83" mass="9113">MPTVKDKREYALTPEDRSFEIARKFGSVDGPRATVTEPTGQVLAAIVFLARPGHVEDIESNVVFANSDRARLLNAATVKEERG</sequence>
<evidence type="ECO:0000313" key="2">
    <source>
        <dbReference type="Proteomes" id="UP000267049"/>
    </source>
</evidence>
<protein>
    <submittedName>
        <fullName evidence="1">Uncharacterized protein</fullName>
    </submittedName>
</protein>
<comment type="caution">
    <text evidence="1">The sequence shown here is derived from an EMBL/GenBank/DDBJ whole genome shotgun (WGS) entry which is preliminary data.</text>
</comment>
<proteinExistence type="predicted"/>
<name>A0A3M8SX67_9GAMM</name>
<gene>
    <name evidence="1" type="ORF">EER27_05795</name>
</gene>
<dbReference type="AlphaFoldDB" id="A0A3M8SX67"/>
<keyword evidence="2" id="KW-1185">Reference proteome</keyword>
<organism evidence="1 2">
    <name type="scientific">Montanilutibacter psychrotolerans</name>
    <dbReference type="NCBI Taxonomy" id="1327343"/>
    <lineage>
        <taxon>Bacteria</taxon>
        <taxon>Pseudomonadati</taxon>
        <taxon>Pseudomonadota</taxon>
        <taxon>Gammaproteobacteria</taxon>
        <taxon>Lysobacterales</taxon>
        <taxon>Lysobacteraceae</taxon>
        <taxon>Montanilutibacter</taxon>
    </lineage>
</organism>
<reference evidence="1 2" key="1">
    <citation type="submission" date="2018-11" db="EMBL/GenBank/DDBJ databases">
        <title>Lysobacter cryohumiis sp. nov., isolated from soil in the Tianshan Mountains, Xinjiang, China.</title>
        <authorList>
            <person name="Luo Y."/>
            <person name="Sheng H."/>
        </authorList>
    </citation>
    <scope>NUCLEOTIDE SEQUENCE [LARGE SCALE GENOMIC DNA]</scope>
    <source>
        <strain evidence="1 2">ZS60</strain>
    </source>
</reference>
<dbReference type="RefSeq" id="WP_123087061.1">
    <property type="nucleotide sequence ID" value="NZ_RIBS01000002.1"/>
</dbReference>
<accession>A0A3M8SX67</accession>